<sequence length="157" mass="18270">MSQLFSEDTVFISKQKEKEEVFKEIAGKLLERKLVTSEYINNLIEREKNYPTALSLSPIDTSLPNIAIPHTESEYVTETRIVPVKLKYPIVFHNMILPDEEVTVSFLFMILNHNESEQAGLLAGIMDFINRQSISDLKVFFNLEDSHKIFDYLKQHY</sequence>
<name>A0A829BM75_STRMG</name>
<proteinExistence type="predicted"/>
<comment type="caution">
    <text evidence="2">The sequence shown here is derived from an EMBL/GenBank/DDBJ whole genome shotgun (WGS) entry which is preliminary data.</text>
</comment>
<dbReference type="GeneID" id="93859071"/>
<dbReference type="PROSITE" id="PS51094">
    <property type="entry name" value="PTS_EIIA_TYPE_2"/>
    <property type="match status" value="1"/>
</dbReference>
<dbReference type="InterPro" id="IPR016152">
    <property type="entry name" value="PTrfase/Anion_transptr"/>
</dbReference>
<dbReference type="EMBL" id="AHSR01000013">
    <property type="protein sequence ID" value="EMC24892.1"/>
    <property type="molecule type" value="Genomic_DNA"/>
</dbReference>
<dbReference type="PANTHER" id="PTHR47738">
    <property type="entry name" value="PTS SYSTEM FRUCTOSE-LIKE EIIA COMPONENT-RELATED"/>
    <property type="match status" value="1"/>
</dbReference>
<dbReference type="Gene3D" id="3.40.930.10">
    <property type="entry name" value="Mannitol-specific EII, Chain A"/>
    <property type="match status" value="1"/>
</dbReference>
<organism evidence="2 3">
    <name type="scientific">Streptococcus mutans SM6</name>
    <dbReference type="NCBI Taxonomy" id="857119"/>
    <lineage>
        <taxon>Bacteria</taxon>
        <taxon>Bacillati</taxon>
        <taxon>Bacillota</taxon>
        <taxon>Bacilli</taxon>
        <taxon>Lactobacillales</taxon>
        <taxon>Streptococcaceae</taxon>
        <taxon>Streptococcus</taxon>
    </lineage>
</organism>
<evidence type="ECO:0000259" key="1">
    <source>
        <dbReference type="PROSITE" id="PS51094"/>
    </source>
</evidence>
<dbReference type="AlphaFoldDB" id="A0A829BM75"/>
<dbReference type="Pfam" id="PF00359">
    <property type="entry name" value="PTS_EIIA_2"/>
    <property type="match status" value="1"/>
</dbReference>
<evidence type="ECO:0000313" key="2">
    <source>
        <dbReference type="EMBL" id="EMC24892.1"/>
    </source>
</evidence>
<evidence type="ECO:0000313" key="3">
    <source>
        <dbReference type="Proteomes" id="UP000011676"/>
    </source>
</evidence>
<dbReference type="Proteomes" id="UP000011676">
    <property type="component" value="Unassembled WGS sequence"/>
</dbReference>
<dbReference type="SUPFAM" id="SSF55804">
    <property type="entry name" value="Phoshotransferase/anion transport protein"/>
    <property type="match status" value="1"/>
</dbReference>
<protein>
    <submittedName>
        <fullName evidence="2">PTS system, mannitol/fructose-specific IIA component</fullName>
    </submittedName>
</protein>
<reference evidence="2 3" key="1">
    <citation type="journal article" date="2013" name="Mol. Biol. Evol.">
        <title>Evolutionary and population genomics of the cavity causing bacteria Streptococcus mutans.</title>
        <authorList>
            <person name="Cornejo O.E."/>
            <person name="Lefebure T."/>
            <person name="Pavinski Bitar P.D."/>
            <person name="Lang P."/>
            <person name="Richards V.P."/>
            <person name="Eilertson K."/>
            <person name="Do T."/>
            <person name="Beighton D."/>
            <person name="Zeng L."/>
            <person name="Ahn S.J."/>
            <person name="Burne R.A."/>
            <person name="Siepel A."/>
            <person name="Bustamante C.D."/>
            <person name="Stanhope M.J."/>
        </authorList>
    </citation>
    <scope>NUCLEOTIDE SEQUENCE [LARGE SCALE GENOMIC DNA]</scope>
    <source>
        <strain evidence="2 3">SM6</strain>
    </source>
</reference>
<feature type="domain" description="PTS EIIA type-2" evidence="1">
    <location>
        <begin position="2"/>
        <end position="156"/>
    </location>
</feature>
<dbReference type="PANTHER" id="PTHR47738:SF3">
    <property type="entry name" value="PHOSPHOTRANSFERASE SYSTEM MANNITOL_FRUCTOSE-SPECIFIC IIA DOMAIN CONTAINING PROTEIN"/>
    <property type="match status" value="1"/>
</dbReference>
<dbReference type="InterPro" id="IPR002178">
    <property type="entry name" value="PTS_EIIA_type-2_dom"/>
</dbReference>
<accession>A0A829BM75</accession>
<dbReference type="RefSeq" id="WP_002265223.1">
    <property type="nucleotide sequence ID" value="NZ_AHSR01000013.1"/>
</dbReference>
<dbReference type="InterPro" id="IPR051541">
    <property type="entry name" value="PTS_SugarTrans_NitroReg"/>
</dbReference>
<gene>
    <name evidence="2" type="ORF">SMU82_03496</name>
</gene>